<gene>
    <name evidence="1" type="ORF">LCGC14_2518240</name>
</gene>
<organism evidence="1">
    <name type="scientific">marine sediment metagenome</name>
    <dbReference type="NCBI Taxonomy" id="412755"/>
    <lineage>
        <taxon>unclassified sequences</taxon>
        <taxon>metagenomes</taxon>
        <taxon>ecological metagenomes</taxon>
    </lineage>
</organism>
<accession>A0A0F9BK71</accession>
<comment type="caution">
    <text evidence="1">The sequence shown here is derived from an EMBL/GenBank/DDBJ whole genome shotgun (WGS) entry which is preliminary data.</text>
</comment>
<proteinExistence type="predicted"/>
<reference evidence="1" key="1">
    <citation type="journal article" date="2015" name="Nature">
        <title>Complex archaea that bridge the gap between prokaryotes and eukaryotes.</title>
        <authorList>
            <person name="Spang A."/>
            <person name="Saw J.H."/>
            <person name="Jorgensen S.L."/>
            <person name="Zaremba-Niedzwiedzka K."/>
            <person name="Martijn J."/>
            <person name="Lind A.E."/>
            <person name="van Eijk R."/>
            <person name="Schleper C."/>
            <person name="Guy L."/>
            <person name="Ettema T.J."/>
        </authorList>
    </citation>
    <scope>NUCLEOTIDE SEQUENCE</scope>
</reference>
<protein>
    <submittedName>
        <fullName evidence="1">Uncharacterized protein</fullName>
    </submittedName>
</protein>
<dbReference type="EMBL" id="LAZR01040557">
    <property type="protein sequence ID" value="KKL14192.1"/>
    <property type="molecule type" value="Genomic_DNA"/>
</dbReference>
<dbReference type="AlphaFoldDB" id="A0A0F9BK71"/>
<evidence type="ECO:0000313" key="1">
    <source>
        <dbReference type="EMBL" id="KKL14192.1"/>
    </source>
</evidence>
<sequence>MSSGTELTIASGVVTATQGHHSIDTEADAATDDLDTINGLDSNDLLLLFAASGARTIRIRDGVGNIFLRHQIQSKSYSFASPTGSSGTFYAAGFLNWPSTEASLNDTSPTNVTHGSSNVSYAAHAGLVASGAGTTDQGTVSIVISGTSIDDSNTRTAADSETLVADITAMATNQFFTSTKKW</sequence>
<feature type="non-terminal residue" evidence="1">
    <location>
        <position position="182"/>
    </location>
</feature>
<name>A0A0F9BK71_9ZZZZ</name>